<name>A0A0P6XTG3_9CHLR</name>
<dbReference type="AlphaFoldDB" id="A0A0P6XTG3"/>
<proteinExistence type="predicted"/>
<dbReference type="STRING" id="229920.ADM99_06700"/>
<comment type="caution">
    <text evidence="1">The sequence shown here is derived from an EMBL/GenBank/DDBJ whole genome shotgun (WGS) entry which is preliminary data.</text>
</comment>
<evidence type="ECO:0000313" key="1">
    <source>
        <dbReference type="EMBL" id="KPL72761.1"/>
    </source>
</evidence>
<accession>A0A0P6XTG3</accession>
<sequence>MPKKFETVFFWFDGAFTETVSSLVLKILRPDLSGAARVTLQEKIQFIQDDLSVGKLTSDEFCQKAVELCQVNLTVDHLESEIIHQANLNKPLHDIYTHVVSDNDTRVIVDLPETWFHSLIKRWQLENSFPANRLIFTTPFKLNRMLPDIAYSIPKAAGRNIDECILIDPRQMRAVALHKLGLVSTAFVYPRRLKIDLALQGIWKTDEDIYHPKAGARTNI</sequence>
<gene>
    <name evidence="1" type="ORF">ADM99_06700</name>
</gene>
<organism evidence="1 2">
    <name type="scientific">Leptolinea tardivitalis</name>
    <dbReference type="NCBI Taxonomy" id="229920"/>
    <lineage>
        <taxon>Bacteria</taxon>
        <taxon>Bacillati</taxon>
        <taxon>Chloroflexota</taxon>
        <taxon>Anaerolineae</taxon>
        <taxon>Anaerolineales</taxon>
        <taxon>Anaerolineaceae</taxon>
        <taxon>Leptolinea</taxon>
    </lineage>
</organism>
<dbReference type="EMBL" id="LGCK01000007">
    <property type="protein sequence ID" value="KPL72761.1"/>
    <property type="molecule type" value="Genomic_DNA"/>
</dbReference>
<evidence type="ECO:0000313" key="2">
    <source>
        <dbReference type="Proteomes" id="UP000050430"/>
    </source>
</evidence>
<reference evidence="1 2" key="1">
    <citation type="submission" date="2015-07" db="EMBL/GenBank/DDBJ databases">
        <title>Genome sequence of Leptolinea tardivitalis DSM 16556.</title>
        <authorList>
            <person name="Hemp J."/>
            <person name="Ward L.M."/>
            <person name="Pace L.A."/>
            <person name="Fischer W.W."/>
        </authorList>
    </citation>
    <scope>NUCLEOTIDE SEQUENCE [LARGE SCALE GENOMIC DNA]</scope>
    <source>
        <strain evidence="1 2">YMTK-2</strain>
    </source>
</reference>
<keyword evidence="2" id="KW-1185">Reference proteome</keyword>
<protein>
    <submittedName>
        <fullName evidence="1">Uncharacterized protein</fullName>
    </submittedName>
</protein>
<dbReference type="Proteomes" id="UP000050430">
    <property type="component" value="Unassembled WGS sequence"/>
</dbReference>
<dbReference type="RefSeq" id="WP_062421141.1">
    <property type="nucleotide sequence ID" value="NZ_BBYA01000008.1"/>
</dbReference>